<dbReference type="EMBL" id="AP026729">
    <property type="protein sequence ID" value="BDQ62643.1"/>
    <property type="molecule type" value="Genomic_DNA"/>
</dbReference>
<gene>
    <name evidence="1" type="ORF">EfsSVR2332_27210</name>
</gene>
<name>A0AC59HSK0_ENTFL</name>
<organism evidence="1 2">
    <name type="scientific">Enterococcus faecalis</name>
    <name type="common">Streptococcus faecalis</name>
    <dbReference type="NCBI Taxonomy" id="1351"/>
    <lineage>
        <taxon>Bacteria</taxon>
        <taxon>Bacillati</taxon>
        <taxon>Bacillota</taxon>
        <taxon>Bacilli</taxon>
        <taxon>Lactobacillales</taxon>
        <taxon>Enterococcaceae</taxon>
        <taxon>Enterococcus</taxon>
    </lineage>
</organism>
<dbReference type="Proteomes" id="UP001317613">
    <property type="component" value="Chromosome"/>
</dbReference>
<protein>
    <submittedName>
        <fullName evidence="1">Uncharacterized protein</fullName>
    </submittedName>
</protein>
<reference evidence="1" key="1">
    <citation type="submission" date="2022-08" db="EMBL/GenBank/DDBJ databases">
        <title>Molecular epidemiological analysis of five strains of VanD-type vancomycin-resistant Enterococcus faecalis.</title>
        <authorList>
            <person name="Mimura K."/>
            <person name="Hashimoto Y."/>
            <person name="Tomita H."/>
        </authorList>
    </citation>
    <scope>NUCLEOTIDE SEQUENCE</scope>
    <source>
        <strain evidence="1">SVR2332</strain>
    </source>
</reference>
<proteinExistence type="predicted"/>
<accession>A0AC59HSK0</accession>
<sequence length="101" mass="11640">MFISFNMFILLIVATILMIFLIIYLTVTGNDKNNKKKQKKETKRTTPTLNKKTAVPPSQKPNVVTDVAKNSEPEKQAVQRTQQSTTREDETSQFTRSQRHK</sequence>
<evidence type="ECO:0000313" key="2">
    <source>
        <dbReference type="Proteomes" id="UP001317613"/>
    </source>
</evidence>
<evidence type="ECO:0000313" key="1">
    <source>
        <dbReference type="EMBL" id="BDQ62643.1"/>
    </source>
</evidence>